<dbReference type="NCBIfam" id="TIGR00723">
    <property type="entry name" value="ttdB_fumA_fumB"/>
    <property type="match status" value="1"/>
</dbReference>
<keyword evidence="7 10" id="KW-0408">Iron</keyword>
<evidence type="ECO:0000256" key="3">
    <source>
        <dbReference type="ARBA" id="ARBA00008876"/>
    </source>
</evidence>
<name>A0A0S4M7H3_9BURK</name>
<dbReference type="NCBIfam" id="TIGR00722">
    <property type="entry name" value="ttdA_fumA_fumB"/>
    <property type="match status" value="1"/>
</dbReference>
<evidence type="ECO:0000256" key="4">
    <source>
        <dbReference type="ARBA" id="ARBA00011738"/>
    </source>
</evidence>
<dbReference type="EMBL" id="LN906597">
    <property type="protein sequence ID" value="CUT17348.1"/>
    <property type="molecule type" value="Genomic_DNA"/>
</dbReference>
<organism evidence="13 14">
    <name type="scientific">Candidatus Ichthyocystis hellenicum</name>
    <dbReference type="NCBI Taxonomy" id="1561003"/>
    <lineage>
        <taxon>Bacteria</taxon>
        <taxon>Pseudomonadati</taxon>
        <taxon>Pseudomonadota</taxon>
        <taxon>Betaproteobacteria</taxon>
        <taxon>Burkholderiales</taxon>
        <taxon>Candidatus Ichthyocystis</taxon>
    </lineage>
</organism>
<reference evidence="14" key="1">
    <citation type="submission" date="2015-11" db="EMBL/GenBank/DDBJ databases">
        <authorList>
            <person name="Seth-Smith H.M.B."/>
        </authorList>
    </citation>
    <scope>NUCLEOTIDE SEQUENCE [LARGE SCALE GENOMIC DNA]</scope>
    <source>
        <strain evidence="14">2013Ark11</strain>
    </source>
</reference>
<comment type="similarity">
    <text evidence="3 10">Belongs to the class-I fumarase family.</text>
</comment>
<dbReference type="SUPFAM" id="SSF117457">
    <property type="entry name" value="FumA C-terminal domain-like"/>
    <property type="match status" value="1"/>
</dbReference>
<dbReference type="Pfam" id="PF05683">
    <property type="entry name" value="Fumerase_C"/>
    <property type="match status" value="1"/>
</dbReference>
<gene>
    <name evidence="13" type="primary">fumB</name>
    <name evidence="13" type="ORF">Ark11_0503</name>
</gene>
<dbReference type="GO" id="GO:0004333">
    <property type="term" value="F:fumarate hydratase activity"/>
    <property type="evidence" value="ECO:0007669"/>
    <property type="project" value="UniProtKB-UniRule"/>
</dbReference>
<dbReference type="Pfam" id="PF05681">
    <property type="entry name" value="Fumerase"/>
    <property type="match status" value="1"/>
</dbReference>
<evidence type="ECO:0000313" key="13">
    <source>
        <dbReference type="EMBL" id="CUT17348.1"/>
    </source>
</evidence>
<dbReference type="PATRIC" id="fig|1561003.3.peg.516"/>
<keyword evidence="8 10" id="KW-0411">Iron-sulfur</keyword>
<dbReference type="InterPro" id="IPR004647">
    <property type="entry name" value="Fe-S_hydro-lyase_TtdB-typ_cat"/>
</dbReference>
<feature type="domain" description="Fe-S hydro-lyase tartrate dehydratase alpha-type catalytic" evidence="11">
    <location>
        <begin position="11"/>
        <end position="284"/>
    </location>
</feature>
<dbReference type="PIRSF" id="PIRSF001394">
    <property type="entry name" value="Fe_dep_fumar_hy"/>
    <property type="match status" value="1"/>
</dbReference>
<dbReference type="Gene3D" id="3.20.130.10">
    <property type="entry name" value="Fe-S hydro-lyase, tartrate dehydratase beta-type, catalytic domain"/>
    <property type="match status" value="1"/>
</dbReference>
<evidence type="ECO:0000256" key="10">
    <source>
        <dbReference type="PIRNR" id="PIRNR001394"/>
    </source>
</evidence>
<feature type="domain" description="Fe-S hydro-lyase tartrate dehydratase beta-type catalytic" evidence="12">
    <location>
        <begin position="288"/>
        <end position="489"/>
    </location>
</feature>
<dbReference type="GO" id="GO:0006091">
    <property type="term" value="P:generation of precursor metabolites and energy"/>
    <property type="evidence" value="ECO:0007669"/>
    <property type="project" value="InterPro"/>
</dbReference>
<comment type="function">
    <text evidence="10">Catalyzes the reversible hydration of fumarate to (S)-malate.</text>
</comment>
<dbReference type="STRING" id="1561003.Ark11_0503"/>
<evidence type="ECO:0000256" key="8">
    <source>
        <dbReference type="ARBA" id="ARBA00023014"/>
    </source>
</evidence>
<evidence type="ECO:0000256" key="5">
    <source>
        <dbReference type="ARBA" id="ARBA00022485"/>
    </source>
</evidence>
<keyword evidence="14" id="KW-1185">Reference proteome</keyword>
<dbReference type="AlphaFoldDB" id="A0A0S4M7H3"/>
<comment type="subunit">
    <text evidence="4 10">Homodimer.</text>
</comment>
<evidence type="ECO:0000259" key="11">
    <source>
        <dbReference type="Pfam" id="PF05681"/>
    </source>
</evidence>
<keyword evidence="6 10" id="KW-0479">Metal-binding</keyword>
<evidence type="ECO:0000256" key="7">
    <source>
        <dbReference type="ARBA" id="ARBA00023004"/>
    </source>
</evidence>
<dbReference type="GO" id="GO:0046872">
    <property type="term" value="F:metal ion binding"/>
    <property type="evidence" value="ECO:0007669"/>
    <property type="project" value="UniProtKB-UniRule"/>
</dbReference>
<evidence type="ECO:0000259" key="12">
    <source>
        <dbReference type="Pfam" id="PF05683"/>
    </source>
</evidence>
<dbReference type="OrthoDB" id="9798978at2"/>
<dbReference type="GO" id="GO:0051539">
    <property type="term" value="F:4 iron, 4 sulfur cluster binding"/>
    <property type="evidence" value="ECO:0007669"/>
    <property type="project" value="UniProtKB-UniRule"/>
</dbReference>
<dbReference type="PANTHER" id="PTHR43351:SF2">
    <property type="entry name" value="L(+)-TARTRATE DEHYDRATASE SUBUNIT BETA-RELATED"/>
    <property type="match status" value="1"/>
</dbReference>
<dbReference type="PANTHER" id="PTHR43351">
    <property type="entry name" value="L(+)-TARTRATE DEHYDRATASE SUBUNIT BETA"/>
    <property type="match status" value="1"/>
</dbReference>
<proteinExistence type="inferred from homology"/>
<keyword evidence="5 10" id="KW-0004">4Fe-4S</keyword>
<dbReference type="InterPro" id="IPR011167">
    <property type="entry name" value="Fe_dep_fumarate_hydratase"/>
</dbReference>
<comment type="catalytic activity">
    <reaction evidence="1 10">
        <text>(S)-malate = fumarate + H2O</text>
        <dbReference type="Rhea" id="RHEA:12460"/>
        <dbReference type="ChEBI" id="CHEBI:15377"/>
        <dbReference type="ChEBI" id="CHEBI:15589"/>
        <dbReference type="ChEBI" id="CHEBI:29806"/>
        <dbReference type="EC" id="4.2.1.2"/>
    </reaction>
</comment>
<evidence type="ECO:0000256" key="1">
    <source>
        <dbReference type="ARBA" id="ARBA00000929"/>
    </source>
</evidence>
<evidence type="ECO:0000256" key="6">
    <source>
        <dbReference type="ARBA" id="ARBA00022723"/>
    </source>
</evidence>
<evidence type="ECO:0000256" key="9">
    <source>
        <dbReference type="ARBA" id="ARBA00023239"/>
    </source>
</evidence>
<evidence type="ECO:0000313" key="14">
    <source>
        <dbReference type="Proteomes" id="UP000198651"/>
    </source>
</evidence>
<accession>A0A0S4M7H3</accession>
<sequence length="504" mass="55032">MSIITKQQFIESIRNAFQFISYCHPPDFVHSLAEAYKREKNSAAKTAIAQILLNSKMSAENKRPMCQDTGISVVFIDVGMDVRWETDLSVSEMVHEGVRKAYQDPNNKLRFSIVDNPHDKRTNTKDNTPAVIHYNIVPGNKVEIHLAAKGGGSENKSRFVNLDPSASVVNWIIETLPSMGAGWCPPGILGIGIGGTPEYAMYLAKRSLMAPIDIHEIKERGGDNSIDKLRIEIYDRVNALGIGAQGLGGITTVLDVKVLTYPTHAVSLPVALIPNCASTRHVHFSLDGTNIATFPEPDLSLWPNISLSDTQVEATPVNIDTLTKSDIAKWQAGQNLLLSGTLYTARDAAHKRIQDMINAGKELPFDLRGKIVYYVGPVDPVRDEIIGPAGPTTADRMDRFAELMLSEKVGVIGMIGKGERKQKGIDAIKKYGAVSMIAVGGAAYLVSKSITKVEMIAFSDLGMEGVRKLTVKDMPVTVSVSSLGESIHEIGPQKWKISLKESRN</sequence>
<dbReference type="EC" id="4.2.1.2" evidence="10"/>
<dbReference type="InterPro" id="IPR004646">
    <property type="entry name" value="Fe-S_hydro-lyase_TtdA-typ_cat"/>
</dbReference>
<dbReference type="Proteomes" id="UP000198651">
    <property type="component" value="Chromosome I"/>
</dbReference>
<dbReference type="InterPro" id="IPR036660">
    <property type="entry name" value="Fe-S_hydroAse_TtdB_cat_sf"/>
</dbReference>
<evidence type="ECO:0000256" key="2">
    <source>
        <dbReference type="ARBA" id="ARBA00001966"/>
    </source>
</evidence>
<comment type="cofactor">
    <cofactor evidence="2 10">
        <name>[4Fe-4S] cluster</name>
        <dbReference type="ChEBI" id="CHEBI:49883"/>
    </cofactor>
</comment>
<dbReference type="RefSeq" id="WP_092342202.1">
    <property type="nucleotide sequence ID" value="NZ_FLSL01000099.1"/>
</dbReference>
<protein>
    <recommendedName>
        <fullName evidence="10">Fumarate hydratase class I</fullName>
        <ecNumber evidence="10">4.2.1.2</ecNumber>
    </recommendedName>
</protein>
<keyword evidence="9 10" id="KW-0456">Lyase</keyword>